<keyword evidence="3" id="KW-1185">Reference proteome</keyword>
<sequence>MQCRTRATSAWFGHWAAKPGHISLVRPTNNRIRLPHQPNRASRALAVPPVPVALPPHMSASAEPRRLASRAPAAAPHVPLRPRRLGSAPAAFNARRRGAAEAGRRGGGGSPDAGVREARRWGSDEADAWGRARQRGHDSGGAGRAQWLGLGRRGWRGRSRGGGGVGACVARARPRCAWHGVANVAAWFDCW</sequence>
<reference evidence="2" key="1">
    <citation type="journal article" date="2021" name="bioRxiv">
        <title>Whole Genome Assembly and Annotation of Northern Wild Rice, Zizania palustris L., Supports a Whole Genome Duplication in the Zizania Genus.</title>
        <authorList>
            <person name="Haas M."/>
            <person name="Kono T."/>
            <person name="Macchietto M."/>
            <person name="Millas R."/>
            <person name="McGilp L."/>
            <person name="Shao M."/>
            <person name="Duquette J."/>
            <person name="Hirsch C.N."/>
            <person name="Kimball J."/>
        </authorList>
    </citation>
    <scope>NUCLEOTIDE SEQUENCE</scope>
    <source>
        <tissue evidence="2">Fresh leaf tissue</tissue>
    </source>
</reference>
<evidence type="ECO:0000313" key="3">
    <source>
        <dbReference type="Proteomes" id="UP000729402"/>
    </source>
</evidence>
<organism evidence="2 3">
    <name type="scientific">Zizania palustris</name>
    <name type="common">Northern wild rice</name>
    <dbReference type="NCBI Taxonomy" id="103762"/>
    <lineage>
        <taxon>Eukaryota</taxon>
        <taxon>Viridiplantae</taxon>
        <taxon>Streptophyta</taxon>
        <taxon>Embryophyta</taxon>
        <taxon>Tracheophyta</taxon>
        <taxon>Spermatophyta</taxon>
        <taxon>Magnoliopsida</taxon>
        <taxon>Liliopsida</taxon>
        <taxon>Poales</taxon>
        <taxon>Poaceae</taxon>
        <taxon>BOP clade</taxon>
        <taxon>Oryzoideae</taxon>
        <taxon>Oryzeae</taxon>
        <taxon>Zizaniinae</taxon>
        <taxon>Zizania</taxon>
    </lineage>
</organism>
<evidence type="ECO:0000313" key="2">
    <source>
        <dbReference type="EMBL" id="KAG8100360.1"/>
    </source>
</evidence>
<protein>
    <submittedName>
        <fullName evidence="2">Uncharacterized protein</fullName>
    </submittedName>
</protein>
<reference evidence="2" key="2">
    <citation type="submission" date="2021-02" db="EMBL/GenBank/DDBJ databases">
        <authorList>
            <person name="Kimball J.A."/>
            <person name="Haas M.W."/>
            <person name="Macchietto M."/>
            <person name="Kono T."/>
            <person name="Duquette J."/>
            <person name="Shao M."/>
        </authorList>
    </citation>
    <scope>NUCLEOTIDE SEQUENCE</scope>
    <source>
        <tissue evidence="2">Fresh leaf tissue</tissue>
    </source>
</reference>
<proteinExistence type="predicted"/>
<feature type="region of interest" description="Disordered" evidence="1">
    <location>
        <begin position="56"/>
        <end position="121"/>
    </location>
</feature>
<gene>
    <name evidence="2" type="ORF">GUJ93_ZPchr0013g34190</name>
</gene>
<dbReference type="Proteomes" id="UP000729402">
    <property type="component" value="Unassembled WGS sequence"/>
</dbReference>
<comment type="caution">
    <text evidence="2">The sequence shown here is derived from an EMBL/GenBank/DDBJ whole genome shotgun (WGS) entry which is preliminary data.</text>
</comment>
<dbReference type="EMBL" id="JAAALK010000079">
    <property type="protein sequence ID" value="KAG8100360.1"/>
    <property type="molecule type" value="Genomic_DNA"/>
</dbReference>
<dbReference type="AlphaFoldDB" id="A0A8J6C373"/>
<name>A0A8J6C373_ZIZPA</name>
<evidence type="ECO:0000256" key="1">
    <source>
        <dbReference type="SAM" id="MobiDB-lite"/>
    </source>
</evidence>
<accession>A0A8J6C373</accession>